<sequence>MKLPLKHYHFCLLILAGISLLLNSNAYSQNSISGTVTDDSGELISGASVKVEGGTIGTTTDLDGIFSLKDLPNGKVKLVFSYVGYSSQGVEYDLNGDLSGVKITLEKGVELEQMVLVGDRAKPRTAFNAPVPIDNISLSGVREVATPSLDMQLSKVVPSYTSTQTFVADATAFHNPVGLRGLFQSRVLVLVNGKRKNHSAFIDAMEGPGRSEVGVDMNSIASSAIERVEILRDGAAAQYGSDAMSGVINIVLKKSTKPYIKAQYGITQMGDGQTRMLSTGFGKSTANMYANFSVAYSKQELTNRAGDVDPYLEYDIFETNFGNFYLKGYREKLAEEIAKLGGDTSENKEQAIKNVKEFYTKDGKFDETKITDDGKDMFKKNPKAGFKVGLPNQQTGNFVFNFGYTLDKPSQTKLYSFGTYMYRSGSAPQYARTRYWKDNIMRAFDNAYRDQYYFHPMMTPGISDKTITLGLSSTYNNWNIDLSSTYGGNRVDYNIVDSYNIGLETPSGKEEISPTNFYIGANEFNHVVNNFLLSRVFEDVIGMSSISVSMGMEQRFEEYLSEKGEKKSYIASGSESYRGIMLDFNKKRSNFGVFAESTLDITDDFLIGFAGRYENYSDFGNNFSWKANTRYKPIDEISFRGSFSTGFKAPTLHQKYYQAGTTLILDGQLTDVFSLNTEHMFLERIGIPRLNPEKSMNVSVGAGFKVPDVFTLTIDGYMIDIDDRIVFSNTIRSKAVKDGTDLKRYLEEYDLASAQFFLNALHTRTFGVDLVMSMNKKKLPIGNIYGRLGFNFNRTRIVKEKLPEVIENSENKMEFFSLSDRSRIETSVPNFKGNISLTYELSPLSFTVDANYVGPVSWDYPKDRDKFDYTMSQKVFFDLNIDWELIDNLNLSVGVVNVLDTYPDELKKDDRYSLAGRLKYTNNTGQANIMGRQFLAGLKYSL</sequence>
<keyword evidence="14" id="KW-1185">Reference proteome</keyword>
<dbReference type="Pfam" id="PF00593">
    <property type="entry name" value="TonB_dep_Rec_b-barrel"/>
    <property type="match status" value="1"/>
</dbReference>
<dbReference type="Gene3D" id="2.40.170.20">
    <property type="entry name" value="TonB-dependent receptor, beta-barrel domain"/>
    <property type="match status" value="1"/>
</dbReference>
<proteinExistence type="inferred from homology"/>
<evidence type="ECO:0000313" key="14">
    <source>
        <dbReference type="Proteomes" id="UP000243197"/>
    </source>
</evidence>
<dbReference type="GO" id="GO:0009279">
    <property type="term" value="C:cell outer membrane"/>
    <property type="evidence" value="ECO:0007669"/>
    <property type="project" value="UniProtKB-SubCell"/>
</dbReference>
<keyword evidence="2 8" id="KW-0813">Transport</keyword>
<evidence type="ECO:0000256" key="7">
    <source>
        <dbReference type="ARBA" id="ARBA00023237"/>
    </source>
</evidence>
<keyword evidence="10" id="KW-0732">Signal</keyword>
<accession>A0A1J1E2G5</accession>
<keyword evidence="7 8" id="KW-0998">Cell outer membrane</keyword>
<evidence type="ECO:0000259" key="11">
    <source>
        <dbReference type="Pfam" id="PF00593"/>
    </source>
</evidence>
<evidence type="ECO:0000256" key="3">
    <source>
        <dbReference type="ARBA" id="ARBA00022452"/>
    </source>
</evidence>
<dbReference type="RefSeq" id="WP_096684981.1">
    <property type="nucleotide sequence ID" value="NZ_AP014564.1"/>
</dbReference>
<dbReference type="AlphaFoldDB" id="A0A1J1E2G5"/>
<dbReference type="Pfam" id="PF07715">
    <property type="entry name" value="Plug"/>
    <property type="match status" value="1"/>
</dbReference>
<name>A0A1J1E2G5_9FLAO</name>
<dbReference type="InterPro" id="IPR008969">
    <property type="entry name" value="CarboxyPept-like_regulatory"/>
</dbReference>
<dbReference type="InterPro" id="IPR039426">
    <property type="entry name" value="TonB-dep_rcpt-like"/>
</dbReference>
<keyword evidence="6 8" id="KW-0472">Membrane</keyword>
<dbReference type="InterPro" id="IPR000531">
    <property type="entry name" value="Beta-barrel_TonB"/>
</dbReference>
<feature type="domain" description="TonB-dependent receptor-like beta-barrel" evidence="11">
    <location>
        <begin position="418"/>
        <end position="898"/>
    </location>
</feature>
<dbReference type="PANTHER" id="PTHR47234:SF3">
    <property type="entry name" value="SECRETIN_TONB SHORT N-TERMINAL DOMAIN-CONTAINING PROTEIN"/>
    <property type="match status" value="1"/>
</dbReference>
<feature type="signal peptide" evidence="10">
    <location>
        <begin position="1"/>
        <end position="28"/>
    </location>
</feature>
<dbReference type="SUPFAM" id="SSF56935">
    <property type="entry name" value="Porins"/>
    <property type="match status" value="1"/>
</dbReference>
<dbReference type="PANTHER" id="PTHR47234">
    <property type="match status" value="1"/>
</dbReference>
<evidence type="ECO:0000256" key="10">
    <source>
        <dbReference type="SAM" id="SignalP"/>
    </source>
</evidence>
<comment type="subcellular location">
    <subcellularLocation>
        <location evidence="1 8">Cell outer membrane</location>
        <topology evidence="1 8">Multi-pass membrane protein</topology>
    </subcellularLocation>
</comment>
<gene>
    <name evidence="13" type="ORF">JBKA6_0215</name>
</gene>
<evidence type="ECO:0000256" key="2">
    <source>
        <dbReference type="ARBA" id="ARBA00022448"/>
    </source>
</evidence>
<protein>
    <submittedName>
        <fullName evidence="13">TonB-dependent receptor</fullName>
    </submittedName>
</protein>
<feature type="domain" description="TonB-dependent receptor plug" evidence="12">
    <location>
        <begin position="129"/>
        <end position="247"/>
    </location>
</feature>
<dbReference type="SUPFAM" id="SSF49464">
    <property type="entry name" value="Carboxypeptidase regulatory domain-like"/>
    <property type="match status" value="1"/>
</dbReference>
<evidence type="ECO:0000313" key="13">
    <source>
        <dbReference type="EMBL" id="BAV94228.1"/>
    </source>
</evidence>
<dbReference type="KEGG" id="ise:JBKA6_0215"/>
<reference evidence="13 14" key="1">
    <citation type="submission" date="2014-03" db="EMBL/GenBank/DDBJ databases">
        <title>complete genome sequence of Flavobacteriaceae bacterium JBKA-6.</title>
        <authorList>
            <person name="Takano T."/>
            <person name="Nakamura Y."/>
            <person name="Takuma S."/>
            <person name="Yasuike M."/>
            <person name="Matsuyama T."/>
            <person name="Sakai T."/>
            <person name="Fujiwara A."/>
            <person name="Kimoto K."/>
            <person name="Fukuda Y."/>
            <person name="Kondo H."/>
            <person name="Hirono I."/>
            <person name="Nakayasu C."/>
        </authorList>
    </citation>
    <scope>NUCLEOTIDE SEQUENCE [LARGE SCALE GENOMIC DNA]</scope>
    <source>
        <strain evidence="13 14">JBKA-6</strain>
    </source>
</reference>
<dbReference type="Pfam" id="PF13715">
    <property type="entry name" value="CarbopepD_reg_2"/>
    <property type="match status" value="1"/>
</dbReference>
<evidence type="ECO:0000256" key="9">
    <source>
        <dbReference type="RuleBase" id="RU003357"/>
    </source>
</evidence>
<dbReference type="InterPro" id="IPR036942">
    <property type="entry name" value="Beta-barrel_TonB_sf"/>
</dbReference>
<dbReference type="Gene3D" id="2.60.40.1120">
    <property type="entry name" value="Carboxypeptidase-like, regulatory domain"/>
    <property type="match status" value="1"/>
</dbReference>
<evidence type="ECO:0000256" key="8">
    <source>
        <dbReference type="PROSITE-ProRule" id="PRU01360"/>
    </source>
</evidence>
<dbReference type="Gene3D" id="2.170.130.10">
    <property type="entry name" value="TonB-dependent receptor, plug domain"/>
    <property type="match status" value="1"/>
</dbReference>
<dbReference type="PROSITE" id="PS52016">
    <property type="entry name" value="TONB_DEPENDENT_REC_3"/>
    <property type="match status" value="1"/>
</dbReference>
<feature type="chain" id="PRO_5012836993" evidence="10">
    <location>
        <begin position="29"/>
        <end position="942"/>
    </location>
</feature>
<evidence type="ECO:0000256" key="6">
    <source>
        <dbReference type="ARBA" id="ARBA00023136"/>
    </source>
</evidence>
<keyword evidence="4 8" id="KW-0812">Transmembrane</keyword>
<dbReference type="EMBL" id="AP014564">
    <property type="protein sequence ID" value="BAV94228.1"/>
    <property type="molecule type" value="Genomic_DNA"/>
</dbReference>
<dbReference type="InterPro" id="IPR037066">
    <property type="entry name" value="Plug_dom_sf"/>
</dbReference>
<evidence type="ECO:0000256" key="4">
    <source>
        <dbReference type="ARBA" id="ARBA00022692"/>
    </source>
</evidence>
<evidence type="ECO:0000256" key="1">
    <source>
        <dbReference type="ARBA" id="ARBA00004571"/>
    </source>
</evidence>
<comment type="similarity">
    <text evidence="8 9">Belongs to the TonB-dependent receptor family.</text>
</comment>
<keyword evidence="3 8" id="KW-1134">Transmembrane beta strand</keyword>
<organism evidence="13 14">
    <name type="scientific">Ichthyobacterium seriolicida</name>
    <dbReference type="NCBI Taxonomy" id="242600"/>
    <lineage>
        <taxon>Bacteria</taxon>
        <taxon>Pseudomonadati</taxon>
        <taxon>Bacteroidota</taxon>
        <taxon>Flavobacteriia</taxon>
        <taxon>Flavobacteriales</taxon>
        <taxon>Ichthyobacteriaceae</taxon>
        <taxon>Ichthyobacterium</taxon>
    </lineage>
</organism>
<evidence type="ECO:0000259" key="12">
    <source>
        <dbReference type="Pfam" id="PF07715"/>
    </source>
</evidence>
<keyword evidence="5 9" id="KW-0798">TonB box</keyword>
<dbReference type="InterPro" id="IPR012910">
    <property type="entry name" value="Plug_dom"/>
</dbReference>
<dbReference type="Proteomes" id="UP000243197">
    <property type="component" value="Chromosome"/>
</dbReference>
<evidence type="ECO:0000256" key="5">
    <source>
        <dbReference type="ARBA" id="ARBA00023077"/>
    </source>
</evidence>
<keyword evidence="13" id="KW-0675">Receptor</keyword>
<dbReference type="OrthoDB" id="9805434at2"/>